<evidence type="ECO:0000313" key="2">
    <source>
        <dbReference type="Proteomes" id="UP000236743"/>
    </source>
</evidence>
<dbReference type="AlphaFoldDB" id="A0A1H6BER6"/>
<evidence type="ECO:0000313" key="1">
    <source>
        <dbReference type="EMBL" id="SEG58736.1"/>
    </source>
</evidence>
<reference evidence="1 2" key="1">
    <citation type="submission" date="2016-10" db="EMBL/GenBank/DDBJ databases">
        <authorList>
            <person name="de Groot N.N."/>
        </authorList>
    </citation>
    <scope>NUCLEOTIDE SEQUENCE [LARGE SCALE GENOMIC DNA]</scope>
    <source>
        <strain evidence="1 2">DSM 26656</strain>
    </source>
</reference>
<name>A0A1H6BER6_9HYPH</name>
<organism evidence="1 2">
    <name type="scientific">Bosea lathyri</name>
    <dbReference type="NCBI Taxonomy" id="1036778"/>
    <lineage>
        <taxon>Bacteria</taxon>
        <taxon>Pseudomonadati</taxon>
        <taxon>Pseudomonadota</taxon>
        <taxon>Alphaproteobacteria</taxon>
        <taxon>Hyphomicrobiales</taxon>
        <taxon>Boseaceae</taxon>
        <taxon>Bosea</taxon>
    </lineage>
</organism>
<protein>
    <submittedName>
        <fullName evidence="1">Uncharacterized protein</fullName>
    </submittedName>
</protein>
<accession>A0A1H6BER6</accession>
<sequence length="282" mass="30482">MVLRVCVRPVSSIIASSTGALLYVQRRRSLPGPAPFALSLIDDRGRPVLEFFRSRGRSARSPTILRGNTPSSWATEGRPGIHHRALLLTMDPGAARLRRLSGMTACFQIKSACLDAEKPAEAGLSGRSRQDRSAPGGIHHYGRLTVCGWIWVTCTSRPSNRAVQSMVGARSAISRNRAVQASQTIAVQISITSSRLPILFRYRTRPLAGTIVGQFSRSLSHCFCCCSAFFLRGREMVPETVGHPGPHFLCPPCAKSALPPSGRGRIFRVGAPSALAVPDILS</sequence>
<proteinExistence type="predicted"/>
<keyword evidence="2" id="KW-1185">Reference proteome</keyword>
<dbReference type="EMBL" id="FNUY01000007">
    <property type="protein sequence ID" value="SEG58736.1"/>
    <property type="molecule type" value="Genomic_DNA"/>
</dbReference>
<dbReference type="Proteomes" id="UP000236743">
    <property type="component" value="Unassembled WGS sequence"/>
</dbReference>
<gene>
    <name evidence="1" type="ORF">SAMN04488115_107147</name>
</gene>